<dbReference type="InterPro" id="IPR036259">
    <property type="entry name" value="MFS_trans_sf"/>
</dbReference>
<evidence type="ECO:0000256" key="1">
    <source>
        <dbReference type="ARBA" id="ARBA00004651"/>
    </source>
</evidence>
<dbReference type="InterPro" id="IPR020846">
    <property type="entry name" value="MFS_dom"/>
</dbReference>
<dbReference type="STRING" id="36844.SAMN04488501_102114"/>
<comment type="subcellular location">
    <subcellularLocation>
        <location evidence="1">Cell membrane</location>
        <topology evidence="1">Multi-pass membrane protein</topology>
    </subcellularLocation>
</comment>
<keyword evidence="10" id="KW-1185">Reference proteome</keyword>
<gene>
    <name evidence="9" type="primary">norB</name>
    <name evidence="9" type="ORF">CLHOM_18790</name>
</gene>
<feature type="transmembrane region" description="Helical" evidence="7">
    <location>
        <begin position="133"/>
        <end position="157"/>
    </location>
</feature>
<evidence type="ECO:0000256" key="2">
    <source>
        <dbReference type="ARBA" id="ARBA00022448"/>
    </source>
</evidence>
<comment type="caution">
    <text evidence="9">The sequence shown here is derived from an EMBL/GenBank/DDBJ whole genome shotgun (WGS) entry which is preliminary data.</text>
</comment>
<feature type="domain" description="Major facilitator superfamily (MFS) profile" evidence="8">
    <location>
        <begin position="9"/>
        <end position="384"/>
    </location>
</feature>
<dbReference type="AlphaFoldDB" id="A0A0L6Z9Z7"/>
<feature type="transmembrane region" description="Helical" evidence="7">
    <location>
        <begin position="238"/>
        <end position="259"/>
    </location>
</feature>
<keyword evidence="5 7" id="KW-1133">Transmembrane helix</keyword>
<dbReference type="GO" id="GO:0022857">
    <property type="term" value="F:transmembrane transporter activity"/>
    <property type="evidence" value="ECO:0007669"/>
    <property type="project" value="InterPro"/>
</dbReference>
<keyword evidence="3" id="KW-1003">Cell membrane</keyword>
<feature type="transmembrane region" description="Helical" evidence="7">
    <location>
        <begin position="163"/>
        <end position="183"/>
    </location>
</feature>
<feature type="transmembrane region" description="Helical" evidence="7">
    <location>
        <begin position="38"/>
        <end position="63"/>
    </location>
</feature>
<keyword evidence="2" id="KW-0813">Transport</keyword>
<sequence>MDYKKLNKMVFILGIMAFFANGDNYAVSPLLIDISRDLNISIGNAALSVTAYMLTFGLFTIVFGPLGDRYGKTKIINITAFGTAIFSMLGAFAYNLPYLMAVRALNGAFGAGIFPVTMALIGESFQPEKRQGAIGKVMGMMFLGGASATAVGGAIAYFGSWRWVYFIYGFAEFIIALFMVKYLEKTPGVIDKLNFGRVYGEALSNTKLISIVGTIFLVGFSVFGSFTYSGKFVQDRTGYNILIVGLILTIYGIATVIGGRKAPKLRIKMQNKFLVFAGVLGGVSLLLFSISSLIIAIGVTLFGFGLSFVFLQSTLVSTAQETMPKLRGTAMSLASFNMFVGGAIGTTVNRQILNNYKISDIYLIAGVILIIVGFLGRFVVIKASK</sequence>
<feature type="transmembrane region" description="Helical" evidence="7">
    <location>
        <begin position="328"/>
        <end position="349"/>
    </location>
</feature>
<feature type="transmembrane region" description="Helical" evidence="7">
    <location>
        <begin position="75"/>
        <end position="94"/>
    </location>
</feature>
<dbReference type="InterPro" id="IPR050189">
    <property type="entry name" value="MFS_Efflux_Transporters"/>
</dbReference>
<evidence type="ECO:0000256" key="4">
    <source>
        <dbReference type="ARBA" id="ARBA00022692"/>
    </source>
</evidence>
<evidence type="ECO:0000256" key="5">
    <source>
        <dbReference type="ARBA" id="ARBA00022989"/>
    </source>
</evidence>
<dbReference type="PATRIC" id="fig|1121318.3.peg.1895"/>
<keyword evidence="4 7" id="KW-0812">Transmembrane</keyword>
<protein>
    <submittedName>
        <fullName evidence="9">Quinolone resistance protein NorB</fullName>
    </submittedName>
</protein>
<feature type="transmembrane region" description="Helical" evidence="7">
    <location>
        <begin position="100"/>
        <end position="121"/>
    </location>
</feature>
<feature type="transmembrane region" description="Helical" evidence="7">
    <location>
        <begin position="271"/>
        <end position="288"/>
    </location>
</feature>
<reference evidence="10" key="1">
    <citation type="submission" date="2015-08" db="EMBL/GenBank/DDBJ databases">
        <title>Genome sequence of the strict anaerobe Clostridium homopropionicum LuHBu1 (DSM 5847T).</title>
        <authorList>
            <person name="Poehlein A."/>
            <person name="Beck M."/>
            <person name="Schiel-Bengelsdorf B."/>
            <person name="Bengelsdorf F.R."/>
            <person name="Daniel R."/>
            <person name="Duerre P."/>
        </authorList>
    </citation>
    <scope>NUCLEOTIDE SEQUENCE [LARGE SCALE GENOMIC DNA]</scope>
    <source>
        <strain evidence="10">DSM 5847</strain>
    </source>
</reference>
<feature type="transmembrane region" description="Helical" evidence="7">
    <location>
        <begin position="204"/>
        <end position="226"/>
    </location>
</feature>
<evidence type="ECO:0000313" key="10">
    <source>
        <dbReference type="Proteomes" id="UP000037043"/>
    </source>
</evidence>
<evidence type="ECO:0000259" key="8">
    <source>
        <dbReference type="PROSITE" id="PS50850"/>
    </source>
</evidence>
<feature type="transmembrane region" description="Helical" evidence="7">
    <location>
        <begin position="361"/>
        <end position="380"/>
    </location>
</feature>
<organism evidence="9 10">
    <name type="scientific">Clostridium homopropionicum DSM 5847</name>
    <dbReference type="NCBI Taxonomy" id="1121318"/>
    <lineage>
        <taxon>Bacteria</taxon>
        <taxon>Bacillati</taxon>
        <taxon>Bacillota</taxon>
        <taxon>Clostridia</taxon>
        <taxon>Eubacteriales</taxon>
        <taxon>Clostridiaceae</taxon>
        <taxon>Clostridium</taxon>
    </lineage>
</organism>
<dbReference type="PANTHER" id="PTHR43124:SF3">
    <property type="entry name" value="CHLORAMPHENICOL EFFLUX PUMP RV0191"/>
    <property type="match status" value="1"/>
</dbReference>
<accession>A0A0L6Z9Z7</accession>
<dbReference type="GO" id="GO:0005886">
    <property type="term" value="C:plasma membrane"/>
    <property type="evidence" value="ECO:0007669"/>
    <property type="project" value="UniProtKB-SubCell"/>
</dbReference>
<evidence type="ECO:0000256" key="7">
    <source>
        <dbReference type="SAM" id="Phobius"/>
    </source>
</evidence>
<dbReference type="InterPro" id="IPR011701">
    <property type="entry name" value="MFS"/>
</dbReference>
<proteinExistence type="predicted"/>
<dbReference type="Gene3D" id="1.20.1250.20">
    <property type="entry name" value="MFS general substrate transporter like domains"/>
    <property type="match status" value="1"/>
</dbReference>
<evidence type="ECO:0000256" key="3">
    <source>
        <dbReference type="ARBA" id="ARBA00022475"/>
    </source>
</evidence>
<keyword evidence="6 7" id="KW-0472">Membrane</keyword>
<dbReference type="EMBL" id="LHUR01000022">
    <property type="protein sequence ID" value="KOA19790.1"/>
    <property type="molecule type" value="Genomic_DNA"/>
</dbReference>
<dbReference type="PROSITE" id="PS50850">
    <property type="entry name" value="MFS"/>
    <property type="match status" value="1"/>
</dbReference>
<evidence type="ECO:0000256" key="6">
    <source>
        <dbReference type="ARBA" id="ARBA00023136"/>
    </source>
</evidence>
<dbReference type="CDD" id="cd17324">
    <property type="entry name" value="MFS_NepI_like"/>
    <property type="match status" value="1"/>
</dbReference>
<evidence type="ECO:0000313" key="9">
    <source>
        <dbReference type="EMBL" id="KOA19790.1"/>
    </source>
</evidence>
<dbReference type="Proteomes" id="UP000037043">
    <property type="component" value="Unassembled WGS sequence"/>
</dbReference>
<dbReference type="SUPFAM" id="SSF103473">
    <property type="entry name" value="MFS general substrate transporter"/>
    <property type="match status" value="1"/>
</dbReference>
<dbReference type="PANTHER" id="PTHR43124">
    <property type="entry name" value="PURINE EFFLUX PUMP PBUE"/>
    <property type="match status" value="1"/>
</dbReference>
<name>A0A0L6Z9Z7_9CLOT</name>
<dbReference type="RefSeq" id="WP_052221417.1">
    <property type="nucleotide sequence ID" value="NZ_LHUR01000022.1"/>
</dbReference>
<dbReference type="Pfam" id="PF07690">
    <property type="entry name" value="MFS_1"/>
    <property type="match status" value="1"/>
</dbReference>